<evidence type="ECO:0000313" key="7">
    <source>
        <dbReference type="Proteomes" id="UP000178461"/>
    </source>
</evidence>
<protein>
    <recommendedName>
        <fullName evidence="5">Aldehyde dehydrogenase domain-containing protein</fullName>
    </recommendedName>
</protein>
<evidence type="ECO:0000259" key="5">
    <source>
        <dbReference type="Pfam" id="PF00171"/>
    </source>
</evidence>
<dbReference type="InterPro" id="IPR016162">
    <property type="entry name" value="Ald_DH_N"/>
</dbReference>
<feature type="domain" description="Aldehyde dehydrogenase" evidence="5">
    <location>
        <begin position="26"/>
        <end position="486"/>
    </location>
</feature>
<dbReference type="EMBL" id="MFJW01000039">
    <property type="protein sequence ID" value="OGG28975.1"/>
    <property type="molecule type" value="Genomic_DNA"/>
</dbReference>
<dbReference type="InterPro" id="IPR016163">
    <property type="entry name" value="Ald_DH_C"/>
</dbReference>
<dbReference type="InterPro" id="IPR015590">
    <property type="entry name" value="Aldehyde_DH_dom"/>
</dbReference>
<dbReference type="Pfam" id="PF00171">
    <property type="entry name" value="Aldedh"/>
    <property type="match status" value="1"/>
</dbReference>
<reference evidence="6 7" key="1">
    <citation type="journal article" date="2016" name="Nat. Commun.">
        <title>Thousands of microbial genomes shed light on interconnected biogeochemical processes in an aquifer system.</title>
        <authorList>
            <person name="Anantharaman K."/>
            <person name="Brown C.T."/>
            <person name="Hug L.A."/>
            <person name="Sharon I."/>
            <person name="Castelle C.J."/>
            <person name="Probst A.J."/>
            <person name="Thomas B.C."/>
            <person name="Singh A."/>
            <person name="Wilkins M.J."/>
            <person name="Karaoz U."/>
            <person name="Brodie E.L."/>
            <person name="Williams K.H."/>
            <person name="Hubbard S.S."/>
            <person name="Banfield J.F."/>
        </authorList>
    </citation>
    <scope>NUCLEOTIDE SEQUENCE [LARGE SCALE GENOMIC DNA]</scope>
</reference>
<keyword evidence="2 4" id="KW-0560">Oxidoreductase</keyword>
<dbReference type="InterPro" id="IPR016161">
    <property type="entry name" value="Ald_DH/histidinol_DH"/>
</dbReference>
<dbReference type="InterPro" id="IPR016160">
    <property type="entry name" value="Ald_DH_CS_CYS"/>
</dbReference>
<evidence type="ECO:0000256" key="3">
    <source>
        <dbReference type="PROSITE-ProRule" id="PRU10007"/>
    </source>
</evidence>
<dbReference type="Gene3D" id="3.40.605.10">
    <property type="entry name" value="Aldehyde Dehydrogenase, Chain A, domain 1"/>
    <property type="match status" value="1"/>
</dbReference>
<dbReference type="PANTHER" id="PTHR42991:SF1">
    <property type="entry name" value="ALDEHYDE DEHYDROGENASE"/>
    <property type="match status" value="1"/>
</dbReference>
<evidence type="ECO:0000313" key="6">
    <source>
        <dbReference type="EMBL" id="OGG28975.1"/>
    </source>
</evidence>
<comment type="caution">
    <text evidence="6">The sequence shown here is derived from an EMBL/GenBank/DDBJ whole genome shotgun (WGS) entry which is preliminary data.</text>
</comment>
<accession>A0A1F6AWA2</accession>
<gene>
    <name evidence="6" type="ORF">A2971_04990</name>
</gene>
<dbReference type="SUPFAM" id="SSF53720">
    <property type="entry name" value="ALDH-like"/>
    <property type="match status" value="1"/>
</dbReference>
<dbReference type="Proteomes" id="UP000178461">
    <property type="component" value="Unassembled WGS sequence"/>
</dbReference>
<feature type="active site" evidence="3">
    <location>
        <position position="265"/>
    </location>
</feature>
<dbReference type="AlphaFoldDB" id="A0A1F6AWA2"/>
<evidence type="ECO:0000256" key="1">
    <source>
        <dbReference type="ARBA" id="ARBA00009986"/>
    </source>
</evidence>
<sequence>MPEEFFAPISNQQTPLTYKFFDGKEWKDSTSGKTSDVISPIDASVVGKIQVVTTNEIDAVMEATYVTQRSWEATPLHQRVKIMHLAADWIRHFEEYLSSLLSREIGKTLEEAKSEIKRTADLTDYFADEVQSLRGETLDSDNFPGYDKGRIGIIERVAYGTVLAIAPFNYPVNLSASKIVSALLMGNSVVFKPPSQGAISGLHLARIFQKAGVPPGVIACVTGGGGEIGDYLVTHKRVDLITFTGSSDTGLAIAQKAGMIPLVFECGGNNPAVVMPDADMNLTAREIIKGAFSYAGQRCTAIKYVLGTKQTLEQLLGEVQKQMPEFVKMGDPRSPETKLVGPVISQDAATKIETAINDSIQAGATLVTGGKQNNSFIEPTILINVKPTMATVATEVFGPVVSFVAVSDMGQAVTIINESRFGLQASVFTKDEGAGIAFAKELNVGTVQINGSPQRGPDHFPFLGVKASGLGVQGVRYSLESMSRLRPIVLNKPQ</sequence>
<evidence type="ECO:0000256" key="2">
    <source>
        <dbReference type="ARBA" id="ARBA00023002"/>
    </source>
</evidence>
<dbReference type="PANTHER" id="PTHR42991">
    <property type="entry name" value="ALDEHYDE DEHYDROGENASE"/>
    <property type="match status" value="1"/>
</dbReference>
<dbReference type="GO" id="GO:0008911">
    <property type="term" value="F:lactaldehyde dehydrogenase (NAD+) activity"/>
    <property type="evidence" value="ECO:0007669"/>
    <property type="project" value="TreeGrafter"/>
</dbReference>
<dbReference type="InterPro" id="IPR051020">
    <property type="entry name" value="ALDH-related_metabolic_enz"/>
</dbReference>
<name>A0A1F6AWA2_9BACT</name>
<dbReference type="PROSITE" id="PS00687">
    <property type="entry name" value="ALDEHYDE_DEHYDR_GLU"/>
    <property type="match status" value="1"/>
</dbReference>
<evidence type="ECO:0000256" key="4">
    <source>
        <dbReference type="RuleBase" id="RU003345"/>
    </source>
</evidence>
<comment type="similarity">
    <text evidence="1 4">Belongs to the aldehyde dehydrogenase family.</text>
</comment>
<dbReference type="InterPro" id="IPR029510">
    <property type="entry name" value="Ald_DH_CS_GLU"/>
</dbReference>
<dbReference type="PROSITE" id="PS00070">
    <property type="entry name" value="ALDEHYDE_DEHYDR_CYS"/>
    <property type="match status" value="1"/>
</dbReference>
<proteinExistence type="inferred from homology"/>
<dbReference type="Gene3D" id="3.40.309.10">
    <property type="entry name" value="Aldehyde Dehydrogenase, Chain A, domain 2"/>
    <property type="match status" value="1"/>
</dbReference>
<organism evidence="6 7">
    <name type="scientific">Candidatus Gottesmanbacteria bacterium RIFCSPLOWO2_01_FULL_46_21</name>
    <dbReference type="NCBI Taxonomy" id="1798393"/>
    <lineage>
        <taxon>Bacteria</taxon>
        <taxon>Candidatus Gottesmaniibacteriota</taxon>
    </lineage>
</organism>